<reference evidence="1" key="1">
    <citation type="submission" date="2018-02" db="EMBL/GenBank/DDBJ databases">
        <title>Rhizophora mucronata_Transcriptome.</title>
        <authorList>
            <person name="Meera S.P."/>
            <person name="Sreeshan A."/>
            <person name="Augustine A."/>
        </authorList>
    </citation>
    <scope>NUCLEOTIDE SEQUENCE</scope>
    <source>
        <tissue evidence="1">Leaf</tissue>
    </source>
</reference>
<dbReference type="AlphaFoldDB" id="A0A2P2QN58"/>
<sequence length="20" mass="2178">MVLINIFNDTKTCIAVVGLL</sequence>
<evidence type="ECO:0000313" key="1">
    <source>
        <dbReference type="EMBL" id="MBX68337.1"/>
    </source>
</evidence>
<name>A0A2P2QN58_RHIMU</name>
<proteinExistence type="predicted"/>
<accession>A0A2P2QN58</accession>
<protein>
    <submittedName>
        <fullName evidence="1">Uncharacterized protein</fullName>
    </submittedName>
</protein>
<dbReference type="EMBL" id="GGEC01087853">
    <property type="protein sequence ID" value="MBX68337.1"/>
    <property type="molecule type" value="Transcribed_RNA"/>
</dbReference>
<organism evidence="1">
    <name type="scientific">Rhizophora mucronata</name>
    <name type="common">Asiatic mangrove</name>
    <dbReference type="NCBI Taxonomy" id="61149"/>
    <lineage>
        <taxon>Eukaryota</taxon>
        <taxon>Viridiplantae</taxon>
        <taxon>Streptophyta</taxon>
        <taxon>Embryophyta</taxon>
        <taxon>Tracheophyta</taxon>
        <taxon>Spermatophyta</taxon>
        <taxon>Magnoliopsida</taxon>
        <taxon>eudicotyledons</taxon>
        <taxon>Gunneridae</taxon>
        <taxon>Pentapetalae</taxon>
        <taxon>rosids</taxon>
        <taxon>fabids</taxon>
        <taxon>Malpighiales</taxon>
        <taxon>Rhizophoraceae</taxon>
        <taxon>Rhizophora</taxon>
    </lineage>
</organism>